<reference evidence="2 3" key="1">
    <citation type="journal article" date="2018" name="Mol. Biol. Evol.">
        <title>Analysis of the draft genome of the red seaweed Gracilariopsis chorda provides insights into genome size evolution in Rhodophyta.</title>
        <authorList>
            <person name="Lee J."/>
            <person name="Yang E.C."/>
            <person name="Graf L."/>
            <person name="Yang J.H."/>
            <person name="Qiu H."/>
            <person name="Zel Zion U."/>
            <person name="Chan C.X."/>
            <person name="Stephens T.G."/>
            <person name="Weber A.P.M."/>
            <person name="Boo G.H."/>
            <person name="Boo S.M."/>
            <person name="Kim K.M."/>
            <person name="Shin Y."/>
            <person name="Jung M."/>
            <person name="Lee S.J."/>
            <person name="Yim H.S."/>
            <person name="Lee J.H."/>
            <person name="Bhattacharya D."/>
            <person name="Yoon H.S."/>
        </authorList>
    </citation>
    <scope>NUCLEOTIDE SEQUENCE [LARGE SCALE GENOMIC DNA]</scope>
    <source>
        <strain evidence="2 3">SKKU-2015</strain>
        <tissue evidence="2">Whole body</tissue>
    </source>
</reference>
<organism evidence="2 3">
    <name type="scientific">Gracilariopsis chorda</name>
    <dbReference type="NCBI Taxonomy" id="448386"/>
    <lineage>
        <taxon>Eukaryota</taxon>
        <taxon>Rhodophyta</taxon>
        <taxon>Florideophyceae</taxon>
        <taxon>Rhodymeniophycidae</taxon>
        <taxon>Gracilariales</taxon>
        <taxon>Gracilariaceae</taxon>
        <taxon>Gracilariopsis</taxon>
    </lineage>
</organism>
<protein>
    <submittedName>
        <fullName evidence="2">Uncharacterized protein</fullName>
    </submittedName>
</protein>
<keyword evidence="3" id="KW-1185">Reference proteome</keyword>
<comment type="caution">
    <text evidence="2">The sequence shown here is derived from an EMBL/GenBank/DDBJ whole genome shotgun (WGS) entry which is preliminary data.</text>
</comment>
<dbReference type="OrthoDB" id="10261470at2759"/>
<dbReference type="EMBL" id="NBIV01000004">
    <property type="protein sequence ID" value="PXF49567.1"/>
    <property type="molecule type" value="Genomic_DNA"/>
</dbReference>
<dbReference type="Proteomes" id="UP000247409">
    <property type="component" value="Unassembled WGS sequence"/>
</dbReference>
<dbReference type="AlphaFoldDB" id="A0A2V3J6E8"/>
<proteinExistence type="predicted"/>
<name>A0A2V3J6E8_9FLOR</name>
<evidence type="ECO:0000313" key="2">
    <source>
        <dbReference type="EMBL" id="PXF49567.1"/>
    </source>
</evidence>
<sequence>MAPSYSLRNFAFEFSSSLLFLQGSKHLDRLAFLYVLTGNFERLAKVGNIADERGNLAVRFQITPVLVSRYLGSEGDFEEPPGDYYGDYYEDAAAFEASERDAVWDKEDEATNAAVHWFAVGLGTEDTAANGDDAWEGDFDVEDSGLGGEEFVGGEEKNEFDDEFGRAGGGKKGREYYVAHTAGPGAASQ</sequence>
<dbReference type="Gene3D" id="1.25.40.470">
    <property type="match status" value="1"/>
</dbReference>
<evidence type="ECO:0000256" key="1">
    <source>
        <dbReference type="SAM" id="MobiDB-lite"/>
    </source>
</evidence>
<gene>
    <name evidence="2" type="ORF">BWQ96_00637</name>
</gene>
<accession>A0A2V3J6E8</accession>
<feature type="region of interest" description="Disordered" evidence="1">
    <location>
        <begin position="146"/>
        <end position="170"/>
    </location>
</feature>
<evidence type="ECO:0000313" key="3">
    <source>
        <dbReference type="Proteomes" id="UP000247409"/>
    </source>
</evidence>